<comment type="caution">
    <text evidence="1">The sequence shown here is derived from an EMBL/GenBank/DDBJ whole genome shotgun (WGS) entry which is preliminary data.</text>
</comment>
<dbReference type="EMBL" id="BGPR01000030">
    <property type="protein sequence ID" value="GBL82897.1"/>
    <property type="molecule type" value="Genomic_DNA"/>
</dbReference>
<keyword evidence="2" id="KW-1185">Reference proteome</keyword>
<evidence type="ECO:0000313" key="1">
    <source>
        <dbReference type="EMBL" id="GBL82897.1"/>
    </source>
</evidence>
<name>A0A4Y2ATR3_ARAVE</name>
<gene>
    <name evidence="1" type="ORF">AVEN_106411_1</name>
</gene>
<accession>A0A4Y2ATR3</accession>
<reference evidence="1 2" key="1">
    <citation type="journal article" date="2019" name="Sci. Rep.">
        <title>Orb-weaving spider Araneus ventricosus genome elucidates the spidroin gene catalogue.</title>
        <authorList>
            <person name="Kono N."/>
            <person name="Nakamura H."/>
            <person name="Ohtoshi R."/>
            <person name="Moran D.A.P."/>
            <person name="Shinohara A."/>
            <person name="Yoshida Y."/>
            <person name="Fujiwara M."/>
            <person name="Mori M."/>
            <person name="Tomita M."/>
            <person name="Arakawa K."/>
        </authorList>
    </citation>
    <scope>NUCLEOTIDE SEQUENCE [LARGE SCALE GENOMIC DNA]</scope>
</reference>
<protein>
    <submittedName>
        <fullName evidence="1">Uncharacterized protein</fullName>
    </submittedName>
</protein>
<evidence type="ECO:0000313" key="2">
    <source>
        <dbReference type="Proteomes" id="UP000499080"/>
    </source>
</evidence>
<proteinExistence type="predicted"/>
<sequence>MSAFKLMTVHIIINATLQHLMNFKIKAIVSRRLAEKYELEPELLLANDSRDMTSGCVARIKNCEFRMPFTGTNPFLVPFEMLRFLSSREMSANVFGMEKRERTSH</sequence>
<dbReference type="Proteomes" id="UP000499080">
    <property type="component" value="Unassembled WGS sequence"/>
</dbReference>
<dbReference type="AlphaFoldDB" id="A0A4Y2ATR3"/>
<organism evidence="1 2">
    <name type="scientific">Araneus ventricosus</name>
    <name type="common">Orbweaver spider</name>
    <name type="synonym">Epeira ventricosa</name>
    <dbReference type="NCBI Taxonomy" id="182803"/>
    <lineage>
        <taxon>Eukaryota</taxon>
        <taxon>Metazoa</taxon>
        <taxon>Ecdysozoa</taxon>
        <taxon>Arthropoda</taxon>
        <taxon>Chelicerata</taxon>
        <taxon>Arachnida</taxon>
        <taxon>Araneae</taxon>
        <taxon>Araneomorphae</taxon>
        <taxon>Entelegynae</taxon>
        <taxon>Araneoidea</taxon>
        <taxon>Araneidae</taxon>
        <taxon>Araneus</taxon>
    </lineage>
</organism>